<evidence type="ECO:0000313" key="2">
    <source>
        <dbReference type="Proteomes" id="UP000216752"/>
    </source>
</evidence>
<dbReference type="Proteomes" id="UP000216752">
    <property type="component" value="Chromosome"/>
</dbReference>
<accession>A0ABZ3IGV5</accession>
<name>A0ABZ3IGV5_9FIRM</name>
<organism evidence="1 2">
    <name type="scientific">Sporomusa silvacetica DSM 10669</name>
    <dbReference type="NCBI Taxonomy" id="1123289"/>
    <lineage>
        <taxon>Bacteria</taxon>
        <taxon>Bacillati</taxon>
        <taxon>Bacillota</taxon>
        <taxon>Negativicutes</taxon>
        <taxon>Selenomonadales</taxon>
        <taxon>Sporomusaceae</taxon>
        <taxon>Sporomusa</taxon>
    </lineage>
</organism>
<protein>
    <submittedName>
        <fullName evidence="1">Uncharacterized protein</fullName>
    </submittedName>
</protein>
<reference evidence="1" key="1">
    <citation type="submission" date="2024-05" db="EMBL/GenBank/DDBJ databases">
        <title>Isolation and characterization of Sporomusa carbonis sp. nov., a carboxydotrophic hydrogenogen in the genus of Sporomusa isolated from a charcoal burning pile.</title>
        <authorList>
            <person name="Boeer T."/>
            <person name="Rosenbaum F."/>
            <person name="Eysell L."/>
            <person name="Mueller V."/>
            <person name="Daniel R."/>
            <person name="Poehlein A."/>
        </authorList>
    </citation>
    <scope>NUCLEOTIDE SEQUENCE [LARGE SCALE GENOMIC DNA]</scope>
    <source>
        <strain evidence="1">DSM 10669</strain>
    </source>
</reference>
<dbReference type="EMBL" id="CP155573">
    <property type="protein sequence ID" value="XFO64922.1"/>
    <property type="molecule type" value="Genomic_DNA"/>
</dbReference>
<proteinExistence type="predicted"/>
<gene>
    <name evidence="1" type="ORF">SPSIL_010310</name>
</gene>
<evidence type="ECO:0000313" key="1">
    <source>
        <dbReference type="EMBL" id="XFO64922.1"/>
    </source>
</evidence>
<keyword evidence="2" id="KW-1185">Reference proteome</keyword>
<sequence length="44" mass="5164">MKKQWAEPKMTEVSVRMAEGAWQKIGQWADDKSPEPHDHVWCPN</sequence>
<dbReference type="RefSeq" id="WP_281253633.1">
    <property type="nucleotide sequence ID" value="NZ_CP155573.1"/>
</dbReference>